<dbReference type="RefSeq" id="WP_184690161.1">
    <property type="nucleotide sequence ID" value="NZ_JACHJN010000003.1"/>
</dbReference>
<dbReference type="EMBL" id="JACHJN010000003">
    <property type="protein sequence ID" value="MBB5955302.1"/>
    <property type="molecule type" value="Genomic_DNA"/>
</dbReference>
<reference evidence="1 2" key="1">
    <citation type="submission" date="2020-08" db="EMBL/GenBank/DDBJ databases">
        <title>Genomic Encyclopedia of Type Strains, Phase III (KMG-III): the genomes of soil and plant-associated and newly described type strains.</title>
        <authorList>
            <person name="Whitman W."/>
        </authorList>
    </citation>
    <scope>NUCLEOTIDE SEQUENCE [LARGE SCALE GENOMIC DNA]</scope>
    <source>
        <strain evidence="1 2">CECT 8640</strain>
    </source>
</reference>
<evidence type="ECO:0000313" key="1">
    <source>
        <dbReference type="EMBL" id="MBB5955302.1"/>
    </source>
</evidence>
<sequence>MVNYPVTIPRTSRLLAFGAEGTAPQPPLDAAVAHLPKRAPGYYVMPGDWPTEVTRDELTTEQVYDVLDLFDDVYEVAMRGLRDTGKPEAD</sequence>
<proteinExistence type="predicted"/>
<protein>
    <submittedName>
        <fullName evidence="1">Uncharacterized protein</fullName>
    </submittedName>
</protein>
<name>A0A841C9V4_9PSEU</name>
<dbReference type="AlphaFoldDB" id="A0A841C9V4"/>
<organism evidence="1 2">
    <name type="scientific">Saccharothrix tamanrassetensis</name>
    <dbReference type="NCBI Taxonomy" id="1051531"/>
    <lineage>
        <taxon>Bacteria</taxon>
        <taxon>Bacillati</taxon>
        <taxon>Actinomycetota</taxon>
        <taxon>Actinomycetes</taxon>
        <taxon>Pseudonocardiales</taxon>
        <taxon>Pseudonocardiaceae</taxon>
        <taxon>Saccharothrix</taxon>
    </lineage>
</organism>
<gene>
    <name evidence="1" type="ORF">FHS29_001883</name>
</gene>
<keyword evidence="2" id="KW-1185">Reference proteome</keyword>
<evidence type="ECO:0000313" key="2">
    <source>
        <dbReference type="Proteomes" id="UP000547510"/>
    </source>
</evidence>
<accession>A0A841C9V4</accession>
<comment type="caution">
    <text evidence="1">The sequence shown here is derived from an EMBL/GenBank/DDBJ whole genome shotgun (WGS) entry which is preliminary data.</text>
</comment>
<dbReference type="Proteomes" id="UP000547510">
    <property type="component" value="Unassembled WGS sequence"/>
</dbReference>